<dbReference type="InterPro" id="IPR054223">
    <property type="entry name" value="DUF6943"/>
</dbReference>
<dbReference type="EMBL" id="SBKQ01000010">
    <property type="protein sequence ID" value="RXR31321.1"/>
    <property type="molecule type" value="Genomic_DNA"/>
</dbReference>
<evidence type="ECO:0000313" key="1">
    <source>
        <dbReference type="EMBL" id="RXR31321.1"/>
    </source>
</evidence>
<dbReference type="Proteomes" id="UP000289734">
    <property type="component" value="Unassembled WGS sequence"/>
</dbReference>
<comment type="caution">
    <text evidence="1">The sequence shown here is derived from an EMBL/GenBank/DDBJ whole genome shotgun (WGS) entry which is preliminary data.</text>
</comment>
<accession>A0A4Q1KMT9</accession>
<dbReference type="Pfam" id="PF22105">
    <property type="entry name" value="DUF6943"/>
    <property type="match status" value="1"/>
</dbReference>
<evidence type="ECO:0000313" key="2">
    <source>
        <dbReference type="Proteomes" id="UP000289734"/>
    </source>
</evidence>
<gene>
    <name evidence="1" type="ORF">EQG68_10590</name>
</gene>
<dbReference type="AlphaFoldDB" id="A0A4Q1KMT9"/>
<protein>
    <submittedName>
        <fullName evidence="1">Uncharacterized protein</fullName>
    </submittedName>
</protein>
<proteinExistence type="predicted"/>
<keyword evidence="2" id="KW-1185">Reference proteome</keyword>
<sequence length="140" mass="16876">MINFKLKHHRTGETYSNPHFFILSKGMNTGKPLNEPCPNCFVILLYCSEDCEHMKAIISSLWRIKFWHQFLIGSVIPYIRIHDFSKNLMLKSNEMMQDYEQHKKDIATLKLLEQKEDQFHKNINLINDLRRVILYRYCKR</sequence>
<organism evidence="1 2">
    <name type="scientific">Flavobacterium piscinae</name>
    <dbReference type="NCBI Taxonomy" id="2506424"/>
    <lineage>
        <taxon>Bacteria</taxon>
        <taxon>Pseudomonadati</taxon>
        <taxon>Bacteroidota</taxon>
        <taxon>Flavobacteriia</taxon>
        <taxon>Flavobacteriales</taxon>
        <taxon>Flavobacteriaceae</taxon>
        <taxon>Flavobacterium</taxon>
    </lineage>
</organism>
<reference evidence="2" key="1">
    <citation type="submission" date="2019-01" db="EMBL/GenBank/DDBJ databases">
        <title>Cytophagaceae bacterium strain CAR-16.</title>
        <authorList>
            <person name="Chen W.-M."/>
        </authorList>
    </citation>
    <scope>NUCLEOTIDE SEQUENCE [LARGE SCALE GENOMIC DNA]</scope>
    <source>
        <strain evidence="2">ICH-30</strain>
    </source>
</reference>
<name>A0A4Q1KMT9_9FLAO</name>
<dbReference type="RefSeq" id="WP_129464859.1">
    <property type="nucleotide sequence ID" value="NZ_SBKQ01000010.1"/>
</dbReference>
<dbReference type="OrthoDB" id="670969at2"/>